<dbReference type="Proteomes" id="UP000717328">
    <property type="component" value="Unassembled WGS sequence"/>
</dbReference>
<name>A0A9P7GM52_9AGAR</name>
<feature type="transmembrane region" description="Helical" evidence="6">
    <location>
        <begin position="99"/>
        <end position="119"/>
    </location>
</feature>
<reference evidence="7" key="1">
    <citation type="submission" date="2021-02" db="EMBL/GenBank/DDBJ databases">
        <authorList>
            <person name="Nieuwenhuis M."/>
            <person name="Van De Peppel L.J.J."/>
        </authorList>
    </citation>
    <scope>NUCLEOTIDE SEQUENCE</scope>
    <source>
        <strain evidence="7">D49</strain>
    </source>
</reference>
<proteinExistence type="predicted"/>
<feature type="region of interest" description="Disordered" evidence="5">
    <location>
        <begin position="183"/>
        <end position="202"/>
    </location>
</feature>
<evidence type="ECO:0000256" key="6">
    <source>
        <dbReference type="SAM" id="Phobius"/>
    </source>
</evidence>
<keyword evidence="4 6" id="KW-0472">Membrane</keyword>
<dbReference type="Gene3D" id="1.20.1280.290">
    <property type="match status" value="1"/>
</dbReference>
<feature type="transmembrane region" description="Helical" evidence="6">
    <location>
        <begin position="21"/>
        <end position="40"/>
    </location>
</feature>
<keyword evidence="3 6" id="KW-1133">Transmembrane helix</keyword>
<dbReference type="Pfam" id="PF04193">
    <property type="entry name" value="PQ-loop"/>
    <property type="match status" value="1"/>
</dbReference>
<dbReference type="EMBL" id="JABCKI010000116">
    <property type="protein sequence ID" value="KAG5652566.1"/>
    <property type="molecule type" value="Genomic_DNA"/>
</dbReference>
<keyword evidence="2 6" id="KW-0812">Transmembrane</keyword>
<gene>
    <name evidence="7" type="ORF">H0H81_004575</name>
</gene>
<accession>A0A9P7GM52</accession>
<organism evidence="7 8">
    <name type="scientific">Sphagnurus paluster</name>
    <dbReference type="NCBI Taxonomy" id="117069"/>
    <lineage>
        <taxon>Eukaryota</taxon>
        <taxon>Fungi</taxon>
        <taxon>Dikarya</taxon>
        <taxon>Basidiomycota</taxon>
        <taxon>Agaricomycotina</taxon>
        <taxon>Agaricomycetes</taxon>
        <taxon>Agaricomycetidae</taxon>
        <taxon>Agaricales</taxon>
        <taxon>Tricholomatineae</taxon>
        <taxon>Lyophyllaceae</taxon>
        <taxon>Sphagnurus</taxon>
    </lineage>
</organism>
<keyword evidence="8" id="KW-1185">Reference proteome</keyword>
<dbReference type="GO" id="GO:0016020">
    <property type="term" value="C:membrane"/>
    <property type="evidence" value="ECO:0007669"/>
    <property type="project" value="UniProtKB-SubCell"/>
</dbReference>
<evidence type="ECO:0000313" key="7">
    <source>
        <dbReference type="EMBL" id="KAG5652566.1"/>
    </source>
</evidence>
<evidence type="ECO:0008006" key="9">
    <source>
        <dbReference type="Google" id="ProtNLM"/>
    </source>
</evidence>
<comment type="subcellular location">
    <subcellularLocation>
        <location evidence="1">Membrane</location>
        <topology evidence="1">Multi-pass membrane protein</topology>
    </subcellularLocation>
</comment>
<dbReference type="InterPro" id="IPR006603">
    <property type="entry name" value="PQ-loop_rpt"/>
</dbReference>
<evidence type="ECO:0000256" key="1">
    <source>
        <dbReference type="ARBA" id="ARBA00004141"/>
    </source>
</evidence>
<dbReference type="OrthoDB" id="19344at2759"/>
<evidence type="ECO:0000256" key="2">
    <source>
        <dbReference type="ARBA" id="ARBA00022692"/>
    </source>
</evidence>
<reference evidence="7" key="2">
    <citation type="submission" date="2021-10" db="EMBL/GenBank/DDBJ databases">
        <title>Phylogenomics reveals ancestral predisposition of the termite-cultivated fungus Termitomyces towards a domesticated lifestyle.</title>
        <authorList>
            <person name="Auxier B."/>
            <person name="Grum-Grzhimaylo A."/>
            <person name="Cardenas M.E."/>
            <person name="Lodge J.D."/>
            <person name="Laessoe T."/>
            <person name="Pedersen O."/>
            <person name="Smith M.E."/>
            <person name="Kuyper T.W."/>
            <person name="Franco-Molano E.A."/>
            <person name="Baroni T.J."/>
            <person name="Aanen D.K."/>
        </authorList>
    </citation>
    <scope>NUCLEOTIDE SEQUENCE</scope>
    <source>
        <strain evidence="7">D49</strain>
    </source>
</reference>
<comment type="caution">
    <text evidence="7">The sequence shown here is derived from an EMBL/GenBank/DDBJ whole genome shotgun (WGS) entry which is preliminary data.</text>
</comment>
<protein>
    <recommendedName>
        <fullName evidence="9">Transmembrane protein</fullName>
    </recommendedName>
</protein>
<evidence type="ECO:0000256" key="4">
    <source>
        <dbReference type="ARBA" id="ARBA00023136"/>
    </source>
</evidence>
<evidence type="ECO:0000256" key="5">
    <source>
        <dbReference type="SAM" id="MobiDB-lite"/>
    </source>
</evidence>
<dbReference type="AlphaFoldDB" id="A0A9P7GM52"/>
<sequence length="212" mass="23275">MGRCYTLVRRVSLLSNVRIDFVHSAFITFTTFFLLLTNPTSPTPNAPLPEQLSQWATLLGVSSALLAAIQYAPQLMHTYKMKLVGALSIPMMCIQSPGAVFMVLSIALRLLTMCIIFTFRQRRLGIDDFGNPLLSSSPNIDAHSPERPMSGNELDAPELIGGEEEEPAAIRVALAATLESAAEGMPSEETPLLGISKDDQPPSRGWVAWFWR</sequence>
<evidence type="ECO:0000313" key="8">
    <source>
        <dbReference type="Proteomes" id="UP000717328"/>
    </source>
</evidence>
<evidence type="ECO:0000256" key="3">
    <source>
        <dbReference type="ARBA" id="ARBA00022989"/>
    </source>
</evidence>
<feature type="transmembrane region" description="Helical" evidence="6">
    <location>
        <begin position="52"/>
        <end position="72"/>
    </location>
</feature>